<dbReference type="Proteomes" id="UP000094801">
    <property type="component" value="Unassembled WGS sequence"/>
</dbReference>
<reference evidence="2" key="1">
    <citation type="submission" date="2016-04" db="EMBL/GenBank/DDBJ databases">
        <title>Comparative genomics of biotechnologically important yeasts.</title>
        <authorList>
            <consortium name="DOE Joint Genome Institute"/>
            <person name="Riley R."/>
            <person name="Haridas S."/>
            <person name="Wolfe K.H."/>
            <person name="Lopes M.R."/>
            <person name="Hittinger C.T."/>
            <person name="Goker M."/>
            <person name="Salamov A."/>
            <person name="Wisecaver J."/>
            <person name="Long T.M."/>
            <person name="Aerts A.L."/>
            <person name="Barry K."/>
            <person name="Choi C."/>
            <person name="Clum A."/>
            <person name="Coughlan A.Y."/>
            <person name="Deshpande S."/>
            <person name="Douglass A.P."/>
            <person name="Hanson S.J."/>
            <person name="Klenk H.-P."/>
            <person name="Labutti K."/>
            <person name="Lapidus A."/>
            <person name="Lindquist E."/>
            <person name="Lipzen A."/>
            <person name="Meier-Kolthoff J.P."/>
            <person name="Ohm R.A."/>
            <person name="Otillar R.P."/>
            <person name="Pangilinan J."/>
            <person name="Peng Y."/>
            <person name="Rokas A."/>
            <person name="Rosa C.A."/>
            <person name="Scheuner C."/>
            <person name="Sibirny A.A."/>
            <person name="Slot J.C."/>
            <person name="Stielow J.B."/>
            <person name="Sun H."/>
            <person name="Kurtzman C.P."/>
            <person name="Blackwell M."/>
            <person name="Grigoriev I.V."/>
            <person name="Jeffries T.W."/>
        </authorList>
    </citation>
    <scope>NUCLEOTIDE SEQUENCE [LARGE SCALE GENOMIC DNA]</scope>
    <source>
        <strain evidence="2">NRRL YB-2248</strain>
    </source>
</reference>
<evidence type="ECO:0000313" key="1">
    <source>
        <dbReference type="EMBL" id="ODV86894.1"/>
    </source>
</evidence>
<name>A0A1E4T567_9ASCO</name>
<sequence length="356" mass="41504">MDDSLSEQRNDNGSIEDFVNIMVKLPIELKTTVSKVLFESFGCHENLSLLTESDHPLNEWTARIVWSVLMSCKEFMFALHCRGVNDDLYQIQKRYPYLKVKKVYWTSMALDLAETMWFLQHIDMSQTTLEIMSSSGKIKFGTLKFLDRFPIKHIHFDLTLSRYNDNFDEFVDDFQKSADDFCFTCEFLPHVYTKPFSLGIIYDYPTCPSFLSEFIETKEAYITNLSLSRLYYDEDDYDDVKELTCPPFVSRLSRLKYLCITSIATPSAPIVLENEWVSKIDIHLHYSCSPDFSSLPSQANITVYVTFDEDWGDEVIDEFKSKVIPPIEFEEISMSAIRGLHKYSDEMIAKAYEERS</sequence>
<dbReference type="AlphaFoldDB" id="A0A1E4T567"/>
<proteinExistence type="predicted"/>
<accession>A0A1E4T567</accession>
<organism evidence="1 2">
    <name type="scientific">[Candida] arabinofermentans NRRL YB-2248</name>
    <dbReference type="NCBI Taxonomy" id="983967"/>
    <lineage>
        <taxon>Eukaryota</taxon>
        <taxon>Fungi</taxon>
        <taxon>Dikarya</taxon>
        <taxon>Ascomycota</taxon>
        <taxon>Saccharomycotina</taxon>
        <taxon>Pichiomycetes</taxon>
        <taxon>Pichiales</taxon>
        <taxon>Pichiaceae</taxon>
        <taxon>Ogataea</taxon>
        <taxon>Ogataea/Candida clade</taxon>
    </lineage>
</organism>
<gene>
    <name evidence="1" type="ORF">CANARDRAFT_21877</name>
</gene>
<dbReference type="EMBL" id="KV453849">
    <property type="protein sequence ID" value="ODV86894.1"/>
    <property type="molecule type" value="Genomic_DNA"/>
</dbReference>
<evidence type="ECO:0000313" key="2">
    <source>
        <dbReference type="Proteomes" id="UP000094801"/>
    </source>
</evidence>
<keyword evidence="2" id="KW-1185">Reference proteome</keyword>
<protein>
    <submittedName>
        <fullName evidence="1">Uncharacterized protein</fullName>
    </submittedName>
</protein>